<dbReference type="AlphaFoldDB" id="A0A6G6GNH8"/>
<accession>A0A6G6GNH8</accession>
<dbReference type="Proteomes" id="UP000505306">
    <property type="component" value="Chromosome"/>
</dbReference>
<proteinExistence type="predicted"/>
<evidence type="ECO:0000313" key="2">
    <source>
        <dbReference type="EMBL" id="QIE60109.1"/>
    </source>
</evidence>
<sequence>MKKILLGALLLMGSLANAQDLKTVLLDEDYAVDFIGLDFSKTKFVGNSDDFNDATEIKIVYLKNWNNLFVKEADKYNMADFLRKENVYVDIDAVKNVNKSVVEEEMITMEAPEPFTKEQLQEMTKRYDLQPKNEVSVVFIVNAFNKYEKESVIHVVHFKSATGEILRETLLRGDAGGFGFRNYWAGSYFNIMEQLKKKQYKAWKKEFKN</sequence>
<dbReference type="RefSeq" id="WP_164680121.1">
    <property type="nucleotide sequence ID" value="NZ_CP049057.1"/>
</dbReference>
<organism evidence="2 3">
    <name type="scientific">Rasiella rasia</name>
    <dbReference type="NCBI Taxonomy" id="2744027"/>
    <lineage>
        <taxon>Bacteria</taxon>
        <taxon>Pseudomonadati</taxon>
        <taxon>Bacteroidota</taxon>
        <taxon>Flavobacteriia</taxon>
        <taxon>Flavobacteriales</taxon>
        <taxon>Flavobacteriaceae</taxon>
        <taxon>Rasiella</taxon>
    </lineage>
</organism>
<keyword evidence="3" id="KW-1185">Reference proteome</keyword>
<name>A0A6G6GNH8_9FLAO</name>
<protein>
    <submittedName>
        <fullName evidence="2">Uncharacterized protein</fullName>
    </submittedName>
</protein>
<gene>
    <name evidence="2" type="ORF">G5B37_11205</name>
</gene>
<keyword evidence="1" id="KW-0732">Signal</keyword>
<feature type="chain" id="PRO_5026034913" evidence="1">
    <location>
        <begin position="19"/>
        <end position="209"/>
    </location>
</feature>
<dbReference type="EMBL" id="CP049057">
    <property type="protein sequence ID" value="QIE60109.1"/>
    <property type="molecule type" value="Genomic_DNA"/>
</dbReference>
<evidence type="ECO:0000313" key="3">
    <source>
        <dbReference type="Proteomes" id="UP000505306"/>
    </source>
</evidence>
<dbReference type="KEGG" id="mgel:G5B37_11205"/>
<feature type="signal peptide" evidence="1">
    <location>
        <begin position="1"/>
        <end position="18"/>
    </location>
</feature>
<reference evidence="2 3" key="1">
    <citation type="submission" date="2020-02" db="EMBL/GenBank/DDBJ databases">
        <title>Complete genome sequence of Flavobacteriaceae bacterium.</title>
        <authorList>
            <person name="Kim S.-J."/>
            <person name="Kim Y.-S."/>
            <person name="Kim K.-H."/>
        </authorList>
    </citation>
    <scope>NUCLEOTIDE SEQUENCE [LARGE SCALE GENOMIC DNA]</scope>
    <source>
        <strain evidence="2 3">RR4-40</strain>
    </source>
</reference>
<evidence type="ECO:0000256" key="1">
    <source>
        <dbReference type="SAM" id="SignalP"/>
    </source>
</evidence>